<keyword evidence="3 6" id="KW-1133">Transmembrane helix</keyword>
<feature type="transmembrane region" description="Helical" evidence="6">
    <location>
        <begin position="71"/>
        <end position="94"/>
    </location>
</feature>
<protein>
    <submittedName>
        <fullName evidence="8">MFS transporter</fullName>
    </submittedName>
</protein>
<gene>
    <name evidence="8" type="ORF">GCM10022262_19010</name>
</gene>
<keyword evidence="2 6" id="KW-0812">Transmembrane</keyword>
<feature type="transmembrane region" description="Helical" evidence="6">
    <location>
        <begin position="44"/>
        <end position="64"/>
    </location>
</feature>
<feature type="transmembrane region" description="Helical" evidence="6">
    <location>
        <begin position="100"/>
        <end position="123"/>
    </location>
</feature>
<proteinExistence type="predicted"/>
<evidence type="ECO:0000256" key="2">
    <source>
        <dbReference type="ARBA" id="ARBA00022692"/>
    </source>
</evidence>
<comment type="subcellular location">
    <subcellularLocation>
        <location evidence="1">Cell membrane</location>
        <topology evidence="1">Multi-pass membrane protein</topology>
    </subcellularLocation>
</comment>
<sequence length="434" mass="46523">MRPAAIIRIYLVLLLGNTLAASLIWGINTIFLLDAGLSNLEAFSANAFFTLGMVLFEVPTGVVADTIGRRASYLLGTVTLSVTTLVYVLLWYLHAPFWQWAISSVLIGLGFTFFSGAVEAWLVDALTASGYTGEMEPVFGRGQVVSGVAMLVGSLAGGFIAAQTNLGVPFLVRAAILLAMFAVAFRLMRDIGFTPHRTRHPWREMTRVLRDSVDHGWRRPAVKWLMLEAFFTGGVGFYVFYALQPYLLDLYGDPEAYQVAGLVAAIVAGAQILGGLAAPWIRRLFRRRTSALIATTVASAASLVGIGVIDSFLAVIALIVVWALLYAAEMPIRQAYLNGLIPSEQRATILSFDSLVGSAGGVWAQPVLGRSADVWGYGGSFVVSAGISVLALPFLALSRRQRAPADLRVTEARTPAPAQPPETGADRPPTGSAT</sequence>
<feature type="transmembrane region" description="Helical" evidence="6">
    <location>
        <begin position="312"/>
        <end position="328"/>
    </location>
</feature>
<dbReference type="PANTHER" id="PTHR23530:SF1">
    <property type="entry name" value="PERMEASE, MAJOR FACILITATOR SUPERFAMILY-RELATED"/>
    <property type="match status" value="1"/>
</dbReference>
<evidence type="ECO:0000259" key="7">
    <source>
        <dbReference type="PROSITE" id="PS50850"/>
    </source>
</evidence>
<feature type="transmembrane region" description="Helical" evidence="6">
    <location>
        <begin position="170"/>
        <end position="188"/>
    </location>
</feature>
<evidence type="ECO:0000256" key="3">
    <source>
        <dbReference type="ARBA" id="ARBA00022989"/>
    </source>
</evidence>
<feature type="transmembrane region" description="Helical" evidence="6">
    <location>
        <begin position="224"/>
        <end position="244"/>
    </location>
</feature>
<dbReference type="Gene3D" id="1.20.1250.20">
    <property type="entry name" value="MFS general substrate transporter like domains"/>
    <property type="match status" value="1"/>
</dbReference>
<feature type="transmembrane region" description="Helical" evidence="6">
    <location>
        <begin position="374"/>
        <end position="397"/>
    </location>
</feature>
<feature type="transmembrane region" description="Helical" evidence="6">
    <location>
        <begin position="256"/>
        <end position="277"/>
    </location>
</feature>
<accession>A0ABP8EUM0</accession>
<keyword evidence="4 6" id="KW-0472">Membrane</keyword>
<evidence type="ECO:0000256" key="5">
    <source>
        <dbReference type="SAM" id="MobiDB-lite"/>
    </source>
</evidence>
<reference evidence="9" key="1">
    <citation type="journal article" date="2019" name="Int. J. Syst. Evol. Microbiol.">
        <title>The Global Catalogue of Microorganisms (GCM) 10K type strain sequencing project: providing services to taxonomists for standard genome sequencing and annotation.</title>
        <authorList>
            <consortium name="The Broad Institute Genomics Platform"/>
            <consortium name="The Broad Institute Genome Sequencing Center for Infectious Disease"/>
            <person name="Wu L."/>
            <person name="Ma J."/>
        </authorList>
    </citation>
    <scope>NUCLEOTIDE SEQUENCE [LARGE SCALE GENOMIC DNA]</scope>
    <source>
        <strain evidence="9">JCM 17459</strain>
    </source>
</reference>
<dbReference type="SUPFAM" id="SSF103473">
    <property type="entry name" value="MFS general substrate transporter"/>
    <property type="match status" value="1"/>
</dbReference>
<comment type="caution">
    <text evidence="8">The sequence shown here is derived from an EMBL/GenBank/DDBJ whole genome shotgun (WGS) entry which is preliminary data.</text>
</comment>
<organism evidence="8 9">
    <name type="scientific">Georgenia daeguensis</name>
    <dbReference type="NCBI Taxonomy" id="908355"/>
    <lineage>
        <taxon>Bacteria</taxon>
        <taxon>Bacillati</taxon>
        <taxon>Actinomycetota</taxon>
        <taxon>Actinomycetes</taxon>
        <taxon>Micrococcales</taxon>
        <taxon>Bogoriellaceae</taxon>
        <taxon>Georgenia</taxon>
    </lineage>
</organism>
<dbReference type="InterPro" id="IPR053160">
    <property type="entry name" value="MFS_DHA3_Transporter"/>
</dbReference>
<name>A0ABP8EUM0_9MICO</name>
<evidence type="ECO:0000313" key="9">
    <source>
        <dbReference type="Proteomes" id="UP001499841"/>
    </source>
</evidence>
<feature type="region of interest" description="Disordered" evidence="5">
    <location>
        <begin position="406"/>
        <end position="434"/>
    </location>
</feature>
<dbReference type="EMBL" id="BAABBA010000008">
    <property type="protein sequence ID" value="GAA4287542.1"/>
    <property type="molecule type" value="Genomic_DNA"/>
</dbReference>
<dbReference type="Proteomes" id="UP001499841">
    <property type="component" value="Unassembled WGS sequence"/>
</dbReference>
<dbReference type="InterPro" id="IPR020846">
    <property type="entry name" value="MFS_dom"/>
</dbReference>
<evidence type="ECO:0000256" key="6">
    <source>
        <dbReference type="SAM" id="Phobius"/>
    </source>
</evidence>
<dbReference type="PANTHER" id="PTHR23530">
    <property type="entry name" value="TRANSPORT PROTEIN-RELATED"/>
    <property type="match status" value="1"/>
</dbReference>
<evidence type="ECO:0000313" key="8">
    <source>
        <dbReference type="EMBL" id="GAA4287542.1"/>
    </source>
</evidence>
<evidence type="ECO:0000256" key="4">
    <source>
        <dbReference type="ARBA" id="ARBA00023136"/>
    </source>
</evidence>
<dbReference type="RefSeq" id="WP_345040331.1">
    <property type="nucleotide sequence ID" value="NZ_BAABBA010000008.1"/>
</dbReference>
<dbReference type="InterPro" id="IPR036259">
    <property type="entry name" value="MFS_trans_sf"/>
</dbReference>
<dbReference type="Pfam" id="PF07690">
    <property type="entry name" value="MFS_1"/>
    <property type="match status" value="1"/>
</dbReference>
<evidence type="ECO:0000256" key="1">
    <source>
        <dbReference type="ARBA" id="ARBA00004651"/>
    </source>
</evidence>
<feature type="domain" description="Major facilitator superfamily (MFS) profile" evidence="7">
    <location>
        <begin position="6"/>
        <end position="403"/>
    </location>
</feature>
<dbReference type="PROSITE" id="PS50850">
    <property type="entry name" value="MFS"/>
    <property type="match status" value="1"/>
</dbReference>
<keyword evidence="9" id="KW-1185">Reference proteome</keyword>
<dbReference type="InterPro" id="IPR011701">
    <property type="entry name" value="MFS"/>
</dbReference>
<feature type="transmembrane region" description="Helical" evidence="6">
    <location>
        <begin position="144"/>
        <end position="164"/>
    </location>
</feature>